<reference evidence="2" key="1">
    <citation type="submission" date="2012-01" db="EMBL/GenBank/DDBJ databases">
        <title>The Genome Sequence of Treponema denticola H-22.</title>
        <authorList>
            <consortium name="The Broad Institute Genome Sequencing Platform"/>
            <person name="Earl A."/>
            <person name="Ward D."/>
            <person name="Feldgarden M."/>
            <person name="Gevers D."/>
            <person name="Blanton J.M."/>
            <person name="Fenno C.J."/>
            <person name="Baranova O.V."/>
            <person name="Mathney J."/>
            <person name="Dewhirst F.E."/>
            <person name="Izard J."/>
            <person name="Young S.K."/>
            <person name="Zeng Q."/>
            <person name="Gargeya S."/>
            <person name="Fitzgerald M."/>
            <person name="Haas B."/>
            <person name="Abouelleil A."/>
            <person name="Alvarado L."/>
            <person name="Arachchi H.M."/>
            <person name="Berlin A."/>
            <person name="Chapman S.B."/>
            <person name="Gearin G."/>
            <person name="Goldberg J."/>
            <person name="Griggs A."/>
            <person name="Gujja S."/>
            <person name="Hansen M."/>
            <person name="Heiman D."/>
            <person name="Howarth C."/>
            <person name="Larimer J."/>
            <person name="Lui A."/>
            <person name="MacDonald P.J.P."/>
            <person name="McCowen C."/>
            <person name="Montmayeur A."/>
            <person name="Murphy C."/>
            <person name="Neiman D."/>
            <person name="Pearson M."/>
            <person name="Priest M."/>
            <person name="Roberts A."/>
            <person name="Saif S."/>
            <person name="Shea T."/>
            <person name="Sisk P."/>
            <person name="Stolte C."/>
            <person name="Sykes S."/>
            <person name="Wortman J."/>
            <person name="Nusbaum C."/>
            <person name="Birren B."/>
        </authorList>
    </citation>
    <scope>NUCLEOTIDE SEQUENCE [LARGE SCALE GENOMIC DNA]</scope>
    <source>
        <strain evidence="2">H-22</strain>
    </source>
</reference>
<dbReference type="RefSeq" id="WP_002683753.1">
    <property type="nucleotide sequence ID" value="NZ_CM001795.1"/>
</dbReference>
<evidence type="ECO:0000313" key="2">
    <source>
        <dbReference type="EMBL" id="EMB34729.1"/>
    </source>
</evidence>
<dbReference type="Proteomes" id="UP000011705">
    <property type="component" value="Chromosome"/>
</dbReference>
<dbReference type="AlphaFoldDB" id="A0A0E2E5Y6"/>
<dbReference type="Pfam" id="PF13302">
    <property type="entry name" value="Acetyltransf_3"/>
    <property type="match status" value="1"/>
</dbReference>
<protein>
    <recommendedName>
        <fullName evidence="1">N-acetyltransferase domain-containing protein</fullName>
    </recommendedName>
</protein>
<name>A0A0E2E5Y6_TREDN</name>
<dbReference type="InterPro" id="IPR016181">
    <property type="entry name" value="Acyl_CoA_acyltransferase"/>
</dbReference>
<comment type="caution">
    <text evidence="2">The sequence shown here is derived from an EMBL/GenBank/DDBJ whole genome shotgun (WGS) entry which is preliminary data.</text>
</comment>
<dbReference type="InterPro" id="IPR000182">
    <property type="entry name" value="GNAT_dom"/>
</dbReference>
<organism evidence="2">
    <name type="scientific">Treponema denticola H-22</name>
    <dbReference type="NCBI Taxonomy" id="999432"/>
    <lineage>
        <taxon>Bacteria</taxon>
        <taxon>Pseudomonadati</taxon>
        <taxon>Spirochaetota</taxon>
        <taxon>Spirochaetia</taxon>
        <taxon>Spirochaetales</taxon>
        <taxon>Treponemataceae</taxon>
        <taxon>Treponema</taxon>
    </lineage>
</organism>
<proteinExistence type="predicted"/>
<evidence type="ECO:0000259" key="1">
    <source>
        <dbReference type="PROSITE" id="PS51186"/>
    </source>
</evidence>
<dbReference type="HOGENOM" id="CLU_013985_3_2_12"/>
<dbReference type="PANTHER" id="PTHR43415:SF3">
    <property type="entry name" value="GNAT-FAMILY ACETYLTRANSFERASE"/>
    <property type="match status" value="1"/>
</dbReference>
<dbReference type="Gene3D" id="3.40.630.30">
    <property type="match status" value="1"/>
</dbReference>
<dbReference type="PANTHER" id="PTHR43415">
    <property type="entry name" value="SPERMIDINE N(1)-ACETYLTRANSFERASE"/>
    <property type="match status" value="1"/>
</dbReference>
<sequence>MYIKKLIGKKCYLAPMRIEDAEKYTVWANDQEVAEYLNFASSIIGLEAERIIIDRISKEHNYAIVDSETDELIGSMGLMSINHINRTAELGIFIGNKAYWSKGYGTEAMCLLINYAYQKLNLHNIILNVYSYNERAVKAYEKVGFKKVGARRGALIRNRKMHDIILMDIIPEDFYAKHPEFESV</sequence>
<dbReference type="EMBL" id="AGDV01000008">
    <property type="protein sequence ID" value="EMB34729.1"/>
    <property type="molecule type" value="Genomic_DNA"/>
</dbReference>
<feature type="domain" description="N-acetyltransferase" evidence="1">
    <location>
        <begin position="16"/>
        <end position="163"/>
    </location>
</feature>
<dbReference type="PROSITE" id="PS51186">
    <property type="entry name" value="GNAT"/>
    <property type="match status" value="1"/>
</dbReference>
<gene>
    <name evidence="2" type="ORF">HMPREF9726_00867</name>
</gene>
<accession>A0A0E2E5Y6</accession>
<dbReference type="SUPFAM" id="SSF55729">
    <property type="entry name" value="Acyl-CoA N-acyltransferases (Nat)"/>
    <property type="match status" value="1"/>
</dbReference>
<dbReference type="PATRIC" id="fig|999432.5.peg.900"/>
<dbReference type="GO" id="GO:0016747">
    <property type="term" value="F:acyltransferase activity, transferring groups other than amino-acyl groups"/>
    <property type="evidence" value="ECO:0007669"/>
    <property type="project" value="InterPro"/>
</dbReference>